<dbReference type="AlphaFoldDB" id="A0A1M4YW30"/>
<dbReference type="SUPFAM" id="SSF46955">
    <property type="entry name" value="Putative DNA-binding domain"/>
    <property type="match status" value="1"/>
</dbReference>
<proteinExistence type="predicted"/>
<dbReference type="InterPro" id="IPR009061">
    <property type="entry name" value="DNA-bd_dom_put_sf"/>
</dbReference>
<dbReference type="RefSeq" id="WP_025074910.1">
    <property type="nucleotide sequence ID" value="NZ_FQVD01000011.1"/>
</dbReference>
<dbReference type="STRING" id="871325.SAMN05444349_11155"/>
<protein>
    <submittedName>
        <fullName evidence="2">Helix-turn-helix domain-containing protein</fullName>
    </submittedName>
</protein>
<gene>
    <name evidence="2" type="ORF">SAMN05444349_11155</name>
</gene>
<evidence type="ECO:0000259" key="1">
    <source>
        <dbReference type="Pfam" id="PF12728"/>
    </source>
</evidence>
<dbReference type="OrthoDB" id="1028798at2"/>
<keyword evidence="3" id="KW-1185">Reference proteome</keyword>
<dbReference type="Pfam" id="PF12728">
    <property type="entry name" value="HTH_17"/>
    <property type="match status" value="1"/>
</dbReference>
<feature type="domain" description="Helix-turn-helix" evidence="1">
    <location>
        <begin position="40"/>
        <end position="87"/>
    </location>
</feature>
<sequence>MELICIDKQTFEELRVRFCEFEERVTWICRPVKDLGLKNWLDNQEVCDVLRINKKTLQAYRAKGLLPFSRIKNKLFYKPEDIQRLLELSYHPLIKSKL</sequence>
<dbReference type="InterPro" id="IPR041657">
    <property type="entry name" value="HTH_17"/>
</dbReference>
<name>A0A1M4YW30_9BACE</name>
<dbReference type="PANTHER" id="PTHR34585:SF22">
    <property type="entry name" value="HELIX-TURN-HELIX DOMAIN-CONTAINING PROTEIN"/>
    <property type="match status" value="1"/>
</dbReference>
<evidence type="ECO:0000313" key="3">
    <source>
        <dbReference type="Proteomes" id="UP000184436"/>
    </source>
</evidence>
<organism evidence="2 3">
    <name type="scientific">Bacteroides faecichinchillae</name>
    <dbReference type="NCBI Taxonomy" id="871325"/>
    <lineage>
        <taxon>Bacteria</taxon>
        <taxon>Pseudomonadati</taxon>
        <taxon>Bacteroidota</taxon>
        <taxon>Bacteroidia</taxon>
        <taxon>Bacteroidales</taxon>
        <taxon>Bacteroidaceae</taxon>
        <taxon>Bacteroides</taxon>
    </lineage>
</organism>
<dbReference type="Proteomes" id="UP000184436">
    <property type="component" value="Unassembled WGS sequence"/>
</dbReference>
<evidence type="ECO:0000313" key="2">
    <source>
        <dbReference type="EMBL" id="SHF09702.1"/>
    </source>
</evidence>
<reference evidence="2 3" key="1">
    <citation type="submission" date="2016-11" db="EMBL/GenBank/DDBJ databases">
        <authorList>
            <person name="Jaros S."/>
            <person name="Januszkiewicz K."/>
            <person name="Wedrychowicz H."/>
        </authorList>
    </citation>
    <scope>NUCLEOTIDE SEQUENCE [LARGE SCALE GENOMIC DNA]</scope>
    <source>
        <strain evidence="2 3">DSM 26883</strain>
    </source>
</reference>
<accession>A0A1M4YW30</accession>
<dbReference type="PANTHER" id="PTHR34585">
    <property type="match status" value="1"/>
</dbReference>
<dbReference type="EMBL" id="FQVD01000011">
    <property type="protein sequence ID" value="SHF09702.1"/>
    <property type="molecule type" value="Genomic_DNA"/>
</dbReference>